<dbReference type="HAMAP" id="MF_00054_B">
    <property type="entry name" value="EF_G_EF_2_B"/>
    <property type="match status" value="1"/>
</dbReference>
<dbReference type="Pfam" id="PF03764">
    <property type="entry name" value="EFG_IV"/>
    <property type="match status" value="1"/>
</dbReference>
<dbReference type="FunFam" id="3.40.50.300:FF:000029">
    <property type="entry name" value="Elongation factor G"/>
    <property type="match status" value="1"/>
</dbReference>
<keyword evidence="5 8" id="KW-0648">Protein biosynthesis</keyword>
<dbReference type="InterPro" id="IPR035649">
    <property type="entry name" value="EFG_V"/>
</dbReference>
<feature type="binding site" evidence="8">
    <location>
        <begin position="78"/>
        <end position="82"/>
    </location>
    <ligand>
        <name>GTP</name>
        <dbReference type="ChEBI" id="CHEBI:37565"/>
    </ligand>
</feature>
<organism evidence="10 11">
    <name type="scientific">Candidatus Omnitrophus magneticus</name>
    <dbReference type="NCBI Taxonomy" id="1609969"/>
    <lineage>
        <taxon>Bacteria</taxon>
        <taxon>Pseudomonadati</taxon>
        <taxon>Candidatus Omnitrophota</taxon>
        <taxon>Candidatus Omnitrophus</taxon>
    </lineage>
</organism>
<dbReference type="PROSITE" id="PS51722">
    <property type="entry name" value="G_TR_2"/>
    <property type="match status" value="1"/>
</dbReference>
<keyword evidence="11" id="KW-1185">Reference proteome</keyword>
<dbReference type="InterPro" id="IPR027417">
    <property type="entry name" value="P-loop_NTPase"/>
</dbReference>
<evidence type="ECO:0000256" key="8">
    <source>
        <dbReference type="HAMAP-Rule" id="MF_00054"/>
    </source>
</evidence>
<dbReference type="Gene3D" id="2.40.30.10">
    <property type="entry name" value="Translation factors"/>
    <property type="match status" value="1"/>
</dbReference>
<evidence type="ECO:0000256" key="5">
    <source>
        <dbReference type="ARBA" id="ARBA00022917"/>
    </source>
</evidence>
<protein>
    <recommendedName>
        <fullName evidence="2 8">Elongation factor G</fullName>
        <shortName evidence="8">EF-G</shortName>
    </recommendedName>
</protein>
<dbReference type="CDD" id="cd04088">
    <property type="entry name" value="EFG_mtEFG_II"/>
    <property type="match status" value="1"/>
</dbReference>
<dbReference type="SUPFAM" id="SSF52540">
    <property type="entry name" value="P-loop containing nucleoside triphosphate hydrolases"/>
    <property type="match status" value="1"/>
</dbReference>
<evidence type="ECO:0000256" key="4">
    <source>
        <dbReference type="ARBA" id="ARBA00022768"/>
    </source>
</evidence>
<dbReference type="NCBIfam" id="TIGR00231">
    <property type="entry name" value="small_GTP"/>
    <property type="match status" value="1"/>
</dbReference>
<dbReference type="CDD" id="cd16262">
    <property type="entry name" value="EFG_III"/>
    <property type="match status" value="1"/>
</dbReference>
<gene>
    <name evidence="8" type="primary">fusA</name>
    <name evidence="10" type="ORF">OMAG_001343</name>
</gene>
<dbReference type="AlphaFoldDB" id="A0A0F0CNF2"/>
<dbReference type="FunFam" id="2.40.30.10:FF:000006">
    <property type="entry name" value="Elongation factor G"/>
    <property type="match status" value="1"/>
</dbReference>
<dbReference type="GO" id="GO:0005525">
    <property type="term" value="F:GTP binding"/>
    <property type="evidence" value="ECO:0007669"/>
    <property type="project" value="UniProtKB-UniRule"/>
</dbReference>
<dbReference type="Pfam" id="PF03144">
    <property type="entry name" value="GTP_EFTU_D2"/>
    <property type="match status" value="1"/>
</dbReference>
<evidence type="ECO:0000256" key="6">
    <source>
        <dbReference type="ARBA" id="ARBA00023134"/>
    </source>
</evidence>
<dbReference type="SUPFAM" id="SSF54980">
    <property type="entry name" value="EF-G C-terminal domain-like"/>
    <property type="match status" value="2"/>
</dbReference>
<keyword evidence="4 8" id="KW-0251">Elongation factor</keyword>
<dbReference type="InterPro" id="IPR041095">
    <property type="entry name" value="EFG_II"/>
</dbReference>
<dbReference type="PANTHER" id="PTHR43261">
    <property type="entry name" value="TRANSLATION ELONGATION FACTOR G-RELATED"/>
    <property type="match status" value="1"/>
</dbReference>
<dbReference type="InterPro" id="IPR009000">
    <property type="entry name" value="Transl_B-barrel_sf"/>
</dbReference>
<dbReference type="FunFam" id="3.30.230.10:FF:000003">
    <property type="entry name" value="Elongation factor G"/>
    <property type="match status" value="1"/>
</dbReference>
<dbReference type="Pfam" id="PF14492">
    <property type="entry name" value="EFG_III"/>
    <property type="match status" value="1"/>
</dbReference>
<dbReference type="InterPro" id="IPR000795">
    <property type="entry name" value="T_Tr_GTP-bd_dom"/>
</dbReference>
<dbReference type="Gene3D" id="3.30.230.10">
    <property type="match status" value="1"/>
</dbReference>
<dbReference type="SMART" id="SM00838">
    <property type="entry name" value="EFG_C"/>
    <property type="match status" value="1"/>
</dbReference>
<dbReference type="InterPro" id="IPR009022">
    <property type="entry name" value="EFG_III"/>
</dbReference>
<dbReference type="PROSITE" id="PS00301">
    <property type="entry name" value="G_TR_1"/>
    <property type="match status" value="1"/>
</dbReference>
<dbReference type="CDD" id="cd01886">
    <property type="entry name" value="EF-G"/>
    <property type="match status" value="1"/>
</dbReference>
<dbReference type="InterPro" id="IPR047872">
    <property type="entry name" value="EFG_IV"/>
</dbReference>
<comment type="caution">
    <text evidence="10">The sequence shown here is derived from an EMBL/GenBank/DDBJ whole genome shotgun (WGS) entry which is preliminary data.</text>
</comment>
<evidence type="ECO:0000256" key="3">
    <source>
        <dbReference type="ARBA" id="ARBA00022741"/>
    </source>
</evidence>
<dbReference type="InterPro" id="IPR000640">
    <property type="entry name" value="EFG_V-like"/>
</dbReference>
<keyword evidence="8" id="KW-0963">Cytoplasm</keyword>
<dbReference type="PRINTS" id="PR00315">
    <property type="entry name" value="ELONGATNFCT"/>
</dbReference>
<dbReference type="NCBIfam" id="NF009381">
    <property type="entry name" value="PRK12740.1-5"/>
    <property type="match status" value="1"/>
</dbReference>
<accession>A0A0F0CNF2</accession>
<dbReference type="FunFam" id="3.30.70.240:FF:000001">
    <property type="entry name" value="Elongation factor G"/>
    <property type="match status" value="1"/>
</dbReference>
<feature type="binding site" evidence="8">
    <location>
        <begin position="132"/>
        <end position="135"/>
    </location>
    <ligand>
        <name>GTP</name>
        <dbReference type="ChEBI" id="CHEBI:37565"/>
    </ligand>
</feature>
<dbReference type="SMART" id="SM00889">
    <property type="entry name" value="EFG_IV"/>
    <property type="match status" value="1"/>
</dbReference>
<dbReference type="CDD" id="cd03713">
    <property type="entry name" value="EFG_mtEFG_C"/>
    <property type="match status" value="1"/>
</dbReference>
<dbReference type="Proteomes" id="UP000033428">
    <property type="component" value="Unassembled WGS sequence"/>
</dbReference>
<evidence type="ECO:0000313" key="11">
    <source>
        <dbReference type="Proteomes" id="UP000033428"/>
    </source>
</evidence>
<name>A0A0F0CNF2_9BACT</name>
<dbReference type="InterPro" id="IPR004540">
    <property type="entry name" value="Transl_elong_EFG/EF2"/>
</dbReference>
<keyword evidence="3 8" id="KW-0547">Nucleotide-binding</keyword>
<comment type="similarity">
    <text evidence="1 8">Belongs to the TRAFAC class translation factor GTPase superfamily. Classic translation factor GTPase family. EF-G/EF-2 subfamily.</text>
</comment>
<evidence type="ECO:0000259" key="9">
    <source>
        <dbReference type="PROSITE" id="PS51722"/>
    </source>
</evidence>
<dbReference type="InterPro" id="IPR031157">
    <property type="entry name" value="G_TR_CS"/>
</dbReference>
<dbReference type="Gene3D" id="3.40.50.300">
    <property type="entry name" value="P-loop containing nucleotide triphosphate hydrolases"/>
    <property type="match status" value="1"/>
</dbReference>
<dbReference type="Pfam" id="PF00679">
    <property type="entry name" value="EFG_C"/>
    <property type="match status" value="1"/>
</dbReference>
<dbReference type="EMBL" id="JYNY01000266">
    <property type="protein sequence ID" value="KJJ84777.1"/>
    <property type="molecule type" value="Genomic_DNA"/>
</dbReference>
<dbReference type="InterPro" id="IPR014721">
    <property type="entry name" value="Ribsml_uS5_D2-typ_fold_subgr"/>
</dbReference>
<evidence type="ECO:0000313" key="10">
    <source>
        <dbReference type="EMBL" id="KJJ84777.1"/>
    </source>
</evidence>
<comment type="function">
    <text evidence="7 8">Catalyzes the GTP-dependent ribosomal translocation step during translation elongation. During this step, the ribosome changes from the pre-translocational (PRE) to the post-translocational (POST) state as the newly formed A-site-bound peptidyl-tRNA and P-site-bound deacylated tRNA move to the P and E sites, respectively. Catalyzes the coordinated movement of the two tRNA molecules, the mRNA and conformational changes in the ribosome.</text>
</comment>
<dbReference type="InterPro" id="IPR004161">
    <property type="entry name" value="EFTu-like_2"/>
</dbReference>
<keyword evidence="6 8" id="KW-0342">GTP-binding</keyword>
<evidence type="ECO:0000256" key="2">
    <source>
        <dbReference type="ARBA" id="ARBA00017872"/>
    </source>
</evidence>
<dbReference type="GO" id="GO:0005737">
    <property type="term" value="C:cytoplasm"/>
    <property type="evidence" value="ECO:0007669"/>
    <property type="project" value="UniProtKB-SubCell"/>
</dbReference>
<evidence type="ECO:0000256" key="7">
    <source>
        <dbReference type="ARBA" id="ARBA00024731"/>
    </source>
</evidence>
<dbReference type="PATRIC" id="fig|1609969.3.peg.1435"/>
<dbReference type="SUPFAM" id="SSF54211">
    <property type="entry name" value="Ribosomal protein S5 domain 2-like"/>
    <property type="match status" value="1"/>
</dbReference>
<dbReference type="GO" id="GO:0032790">
    <property type="term" value="P:ribosome disassembly"/>
    <property type="evidence" value="ECO:0007669"/>
    <property type="project" value="TreeGrafter"/>
</dbReference>
<dbReference type="SUPFAM" id="SSF50447">
    <property type="entry name" value="Translation proteins"/>
    <property type="match status" value="1"/>
</dbReference>
<dbReference type="Gene3D" id="3.30.70.870">
    <property type="entry name" value="Elongation Factor G (Translational Gtpase), domain 3"/>
    <property type="match status" value="1"/>
</dbReference>
<comment type="subcellular location">
    <subcellularLocation>
        <location evidence="8">Cytoplasm</location>
    </subcellularLocation>
</comment>
<dbReference type="FunFam" id="3.30.70.870:FF:000001">
    <property type="entry name" value="Elongation factor G"/>
    <property type="match status" value="1"/>
</dbReference>
<sequence length="686" mass="75880">MEDIKKLRNIGIIAHIDAGKTTVSERILYLTGKTYKIGEVHNGTAVMDWMEQEQERGITITSAVTTCMWGENRINLIDTPGHVDFTIEVERSLKVLDGAVVVFCAVGGVQPQSETVWRQADHYEVPKIAFINKLDRVGGDYYKVIIEMHKKLGANAAPVQIPIGKEEEFAGVVDLITGKAYLFSEKGDLDGLTEIPLPDNMKDLYSHWRHNLVEKLADVDEEVAELYLMDKQIENEQLKNYIRRATISNLIVPVVCGAALKNKGVKFLLDAVCSYLPSPLDVNLPKATNPDNGEEVALKPEDNEHLCAYVYKVMHDPFVGTISFTRIYSGTLTSGTYVYNSTVGKKERIGQIAKMHASSRELVPSGGAGQIIGLIGLKYSITSHTLCEENYPIALDKIKFPDPVISLSIEPSTRADQDKLGMGLQKLAQEDPSFQIRYNEETGQTLISGMGELHLEIIVDRLKREFKVSSKVGSPQVAYRETVTQEVKSTGKFIQQTGGHGQYGHVEIKIFPGERGTGVVFEQEIKGGSIPREFFPAIEKGIKEASKNGVLAGYPVVDVRVVLYDGSFHDVDSSEIAFSNAAGIALRDGLKRAKPVILEPIMRLEVTTPDDYLGDVIGDMNMRRIKIEAIDQKITTKIITGAAPLAEMFGYATALRSLTQGRATYTMEPSFYKEVSRDIMEKIIAA</sequence>
<dbReference type="InterPro" id="IPR005517">
    <property type="entry name" value="Transl_elong_EFG/EF2_IV"/>
</dbReference>
<dbReference type="GO" id="GO:0003746">
    <property type="term" value="F:translation elongation factor activity"/>
    <property type="evidence" value="ECO:0007669"/>
    <property type="project" value="UniProtKB-UniRule"/>
</dbReference>
<reference evidence="10 11" key="1">
    <citation type="submission" date="2015-02" db="EMBL/GenBank/DDBJ databases">
        <title>Single-cell genomics of uncultivated deep-branching MTB reveals a conserved set of magnetosome genes.</title>
        <authorList>
            <person name="Kolinko S."/>
            <person name="Richter M."/>
            <person name="Glockner F.O."/>
            <person name="Brachmann A."/>
            <person name="Schuler D."/>
        </authorList>
    </citation>
    <scope>NUCLEOTIDE SEQUENCE [LARGE SCALE GENOMIC DNA]</scope>
    <source>
        <strain evidence="10">SKK-01</strain>
    </source>
</reference>
<dbReference type="InterPro" id="IPR005225">
    <property type="entry name" value="Small_GTP-bd"/>
</dbReference>
<evidence type="ECO:0000256" key="1">
    <source>
        <dbReference type="ARBA" id="ARBA00005870"/>
    </source>
</evidence>
<dbReference type="Pfam" id="PF00009">
    <property type="entry name" value="GTP_EFTU"/>
    <property type="match status" value="1"/>
</dbReference>
<feature type="binding site" evidence="8">
    <location>
        <begin position="14"/>
        <end position="21"/>
    </location>
    <ligand>
        <name>GTP</name>
        <dbReference type="ChEBI" id="CHEBI:37565"/>
    </ligand>
</feature>
<dbReference type="InterPro" id="IPR020568">
    <property type="entry name" value="Ribosomal_Su5_D2-typ_SF"/>
</dbReference>
<dbReference type="NCBIfam" id="TIGR00484">
    <property type="entry name" value="EF-G"/>
    <property type="match status" value="1"/>
</dbReference>
<dbReference type="PANTHER" id="PTHR43261:SF1">
    <property type="entry name" value="RIBOSOME-RELEASING FACTOR 2, MITOCHONDRIAL"/>
    <property type="match status" value="1"/>
</dbReference>
<dbReference type="Gene3D" id="3.30.70.240">
    <property type="match status" value="1"/>
</dbReference>
<dbReference type="GO" id="GO:0003924">
    <property type="term" value="F:GTPase activity"/>
    <property type="evidence" value="ECO:0007669"/>
    <property type="project" value="InterPro"/>
</dbReference>
<dbReference type="InterPro" id="IPR035647">
    <property type="entry name" value="EFG_III/V"/>
</dbReference>
<dbReference type="CDD" id="cd01434">
    <property type="entry name" value="EFG_mtEFG1_IV"/>
    <property type="match status" value="1"/>
</dbReference>
<feature type="domain" description="Tr-type G" evidence="9">
    <location>
        <begin position="5"/>
        <end position="280"/>
    </location>
</feature>
<proteinExistence type="inferred from homology"/>